<sequence length="472" mass="51890">MNPRDIGNETRPSQPVLERVVRKKKESTSDGSGPVNWPGLILQLLSVILLIVLLYGQFSGRGIGNGASLTDSGASSEHAGNGTKLMAAAAELMNKGVYQGAFDLYREAYLSGQLKQSDGAVAAYRAGTIAMDHMKNPETALSWLTVSRSTSSEGSEISRDCARRLVACLEQTGRTRAARNLLDSASSLKPEPRVAGNPSDAVAKVGDRTYSFMELEKWVPQHERGNLENRTGRMELLRKFLARELLWDSGQRRGLDRKAELTARIDEFRKDLVADSVMREETAEAAKVDQDTVELYYKANSQRWKQPDRISGRAILFASQQEAQVGVSRIRVGEFSQPISVSAGATTESVSEPFMNVISFTTGEKASSIRELPGIDSEETRRILSLAANETFGPVKGDKGWYAGRIDNVEKGEITPLERVRDTVENLCRNERVQKSGNRLIESLLSGDRVKIMEEVLYQGLPAETSSSGSKK</sequence>
<dbReference type="PANTHER" id="PTHR47245">
    <property type="entry name" value="PEPTIDYLPROLYL ISOMERASE"/>
    <property type="match status" value="1"/>
</dbReference>
<accession>A0A2N1PLI8</accession>
<protein>
    <recommendedName>
        <fullName evidence="2">PpiC domain-containing protein</fullName>
    </recommendedName>
</protein>
<proteinExistence type="predicted"/>
<dbReference type="InterPro" id="IPR027304">
    <property type="entry name" value="Trigger_fact/SurA_dom_sf"/>
</dbReference>
<dbReference type="PANTHER" id="PTHR47245:SF2">
    <property type="entry name" value="PEPTIDYL-PROLYL CIS-TRANS ISOMERASE HP_0175-RELATED"/>
    <property type="match status" value="1"/>
</dbReference>
<dbReference type="AlphaFoldDB" id="A0A2N1PLI8"/>
<dbReference type="Proteomes" id="UP000233256">
    <property type="component" value="Unassembled WGS sequence"/>
</dbReference>
<feature type="transmembrane region" description="Helical" evidence="1">
    <location>
        <begin position="35"/>
        <end position="55"/>
    </location>
</feature>
<evidence type="ECO:0000313" key="4">
    <source>
        <dbReference type="Proteomes" id="UP000233256"/>
    </source>
</evidence>
<dbReference type="Pfam" id="PF13145">
    <property type="entry name" value="Rotamase_2"/>
    <property type="match status" value="1"/>
</dbReference>
<evidence type="ECO:0000256" key="1">
    <source>
        <dbReference type="SAM" id="Phobius"/>
    </source>
</evidence>
<name>A0A2N1PLI8_9BACT</name>
<comment type="caution">
    <text evidence="3">The sequence shown here is derived from an EMBL/GenBank/DDBJ whole genome shotgun (WGS) entry which is preliminary data.</text>
</comment>
<dbReference type="SUPFAM" id="SSF109998">
    <property type="entry name" value="Triger factor/SurA peptide-binding domain-like"/>
    <property type="match status" value="1"/>
</dbReference>
<keyword evidence="1" id="KW-0812">Transmembrane</keyword>
<dbReference type="InterPro" id="IPR050245">
    <property type="entry name" value="PrsA_foldase"/>
</dbReference>
<dbReference type="GO" id="GO:0003755">
    <property type="term" value="F:peptidyl-prolyl cis-trans isomerase activity"/>
    <property type="evidence" value="ECO:0007669"/>
    <property type="project" value="InterPro"/>
</dbReference>
<dbReference type="InterPro" id="IPR000297">
    <property type="entry name" value="PPIase_PpiC"/>
</dbReference>
<evidence type="ECO:0000313" key="3">
    <source>
        <dbReference type="EMBL" id="PKK89195.1"/>
    </source>
</evidence>
<dbReference type="EMBL" id="PGXC01000023">
    <property type="protein sequence ID" value="PKK89195.1"/>
    <property type="molecule type" value="Genomic_DNA"/>
</dbReference>
<gene>
    <name evidence="3" type="ORF">CVV64_15410</name>
</gene>
<reference evidence="3 4" key="1">
    <citation type="journal article" date="2017" name="ISME J.">
        <title>Potential for microbial H2 and metal transformations associated with novel bacteria and archaea in deep terrestrial subsurface sediments.</title>
        <authorList>
            <person name="Hernsdorf A.W."/>
            <person name="Amano Y."/>
            <person name="Miyakawa K."/>
            <person name="Ise K."/>
            <person name="Suzuki Y."/>
            <person name="Anantharaman K."/>
            <person name="Probst A."/>
            <person name="Burstein D."/>
            <person name="Thomas B.C."/>
            <person name="Banfield J.F."/>
        </authorList>
    </citation>
    <scope>NUCLEOTIDE SEQUENCE [LARGE SCALE GENOMIC DNA]</scope>
    <source>
        <strain evidence="3">HGW-Wallbacteria-1</strain>
    </source>
</reference>
<keyword evidence="1" id="KW-0472">Membrane</keyword>
<keyword evidence="1" id="KW-1133">Transmembrane helix</keyword>
<evidence type="ECO:0000259" key="2">
    <source>
        <dbReference type="Pfam" id="PF13145"/>
    </source>
</evidence>
<organism evidence="3 4">
    <name type="scientific">Candidatus Wallbacteria bacterium HGW-Wallbacteria-1</name>
    <dbReference type="NCBI Taxonomy" id="2013854"/>
    <lineage>
        <taxon>Bacteria</taxon>
        <taxon>Candidatus Walliibacteriota</taxon>
    </lineage>
</organism>
<feature type="domain" description="PpiC" evidence="2">
    <location>
        <begin position="288"/>
        <end position="422"/>
    </location>
</feature>